<keyword evidence="1" id="KW-1133">Transmembrane helix</keyword>
<evidence type="ECO:0000313" key="2">
    <source>
        <dbReference type="EMBL" id="SDL54001.1"/>
    </source>
</evidence>
<keyword evidence="3" id="KW-1185">Reference proteome</keyword>
<evidence type="ECO:0000256" key="1">
    <source>
        <dbReference type="SAM" id="Phobius"/>
    </source>
</evidence>
<reference evidence="3" key="1">
    <citation type="submission" date="2016-10" db="EMBL/GenBank/DDBJ databases">
        <authorList>
            <person name="Varghese N."/>
            <person name="Submissions S."/>
        </authorList>
    </citation>
    <scope>NUCLEOTIDE SEQUENCE [LARGE SCALE GENOMIC DNA]</scope>
    <source>
        <strain evidence="3">DSM 19110</strain>
    </source>
</reference>
<protein>
    <submittedName>
        <fullName evidence="2">Uncharacterized protein</fullName>
    </submittedName>
</protein>
<name>A0A1G9KWB7_9SPHI</name>
<proteinExistence type="predicted"/>
<accession>A0A1G9KWB7</accession>
<dbReference type="Proteomes" id="UP000183200">
    <property type="component" value="Unassembled WGS sequence"/>
</dbReference>
<keyword evidence="1" id="KW-0812">Transmembrane</keyword>
<sequence length="341" mass="39712">MEGLKKRNPLKTNIILLVLLGSLIMLTHILHFAFRNTIDQAALPVQYAAYLPLDSGAKTAKLELKLLFGDPMDRKKLFPPLIDLKTRMIMLHALKEQTNFSDVNVYYRLDSNGNLMDSLRVEDYDISLNREYIIHPDYYYSWFLDGNPEKQEYLPVNEDLKLGNKALQQRYEALHKKAALVQFFGYRMLWGKNGVTEGVRRRFYDTKTDKVIFLIQNKWYALFGKDLEGMPGGEKKTTLDSIKAFKLDQLGKPNPYLYVANFHKERKGYQEWIGTAYLNLMMGKDTLKLSTGMTVKESEGQNPLNYLHQLQYFRDKTMSFPIIINEDYQCYVLRPGSINKL</sequence>
<gene>
    <name evidence="2" type="ORF">SAMN05421820_101692</name>
</gene>
<feature type="transmembrane region" description="Helical" evidence="1">
    <location>
        <begin position="12"/>
        <end position="34"/>
    </location>
</feature>
<evidence type="ECO:0000313" key="3">
    <source>
        <dbReference type="Proteomes" id="UP000183200"/>
    </source>
</evidence>
<keyword evidence="1" id="KW-0472">Membrane</keyword>
<organism evidence="2 3">
    <name type="scientific">Pedobacter steynii</name>
    <dbReference type="NCBI Taxonomy" id="430522"/>
    <lineage>
        <taxon>Bacteria</taxon>
        <taxon>Pseudomonadati</taxon>
        <taxon>Bacteroidota</taxon>
        <taxon>Sphingobacteriia</taxon>
        <taxon>Sphingobacteriales</taxon>
        <taxon>Sphingobacteriaceae</taxon>
        <taxon>Pedobacter</taxon>
    </lineage>
</organism>
<dbReference type="EMBL" id="FNGY01000001">
    <property type="protein sequence ID" value="SDL54001.1"/>
    <property type="molecule type" value="Genomic_DNA"/>
</dbReference>
<dbReference type="AlphaFoldDB" id="A0A1G9KWB7"/>